<organism evidence="1 2">
    <name type="scientific">Acaulospora colombiana</name>
    <dbReference type="NCBI Taxonomy" id="27376"/>
    <lineage>
        <taxon>Eukaryota</taxon>
        <taxon>Fungi</taxon>
        <taxon>Fungi incertae sedis</taxon>
        <taxon>Mucoromycota</taxon>
        <taxon>Glomeromycotina</taxon>
        <taxon>Glomeromycetes</taxon>
        <taxon>Diversisporales</taxon>
        <taxon>Acaulosporaceae</taxon>
        <taxon>Acaulospora</taxon>
    </lineage>
</organism>
<comment type="caution">
    <text evidence="1">The sequence shown here is derived from an EMBL/GenBank/DDBJ whole genome shotgun (WGS) entry which is preliminary data.</text>
</comment>
<reference evidence="1" key="1">
    <citation type="submission" date="2021-06" db="EMBL/GenBank/DDBJ databases">
        <authorList>
            <person name="Kallberg Y."/>
            <person name="Tangrot J."/>
            <person name="Rosling A."/>
        </authorList>
    </citation>
    <scope>NUCLEOTIDE SEQUENCE</scope>
    <source>
        <strain evidence="1">CL356</strain>
    </source>
</reference>
<dbReference type="Proteomes" id="UP000789525">
    <property type="component" value="Unassembled WGS sequence"/>
</dbReference>
<sequence>MNGNEMQASVEEMEEQTRNWDAIQKFNSFMVWEHDDVPDSLNNEIIKSFDWLDISKIPTFNPDSNKLSKDLVLLNRAAAITHKHKRGDVVTLYSPDNPDKIVTKRIIALEGDTVFTLPPYPEKFLRIPRGYCWIEGDDTFHSKDSNTFGPVPLGLINSKVTWILWPFSRFGRVPRIEKPERISVYLGDVNLLDIFDVQE</sequence>
<name>A0ACA9LMN9_9GLOM</name>
<protein>
    <submittedName>
        <fullName evidence="1">13495_t:CDS:1</fullName>
    </submittedName>
</protein>
<dbReference type="EMBL" id="CAJVPT010007146">
    <property type="protein sequence ID" value="CAG8538017.1"/>
    <property type="molecule type" value="Genomic_DNA"/>
</dbReference>
<evidence type="ECO:0000313" key="1">
    <source>
        <dbReference type="EMBL" id="CAG8538017.1"/>
    </source>
</evidence>
<gene>
    <name evidence="1" type="ORF">ACOLOM_LOCUS4354</name>
</gene>
<evidence type="ECO:0000313" key="2">
    <source>
        <dbReference type="Proteomes" id="UP000789525"/>
    </source>
</evidence>
<keyword evidence="2" id="KW-1185">Reference proteome</keyword>
<accession>A0ACA9LMN9</accession>
<proteinExistence type="predicted"/>